<feature type="region of interest" description="Disordered" evidence="3">
    <location>
        <begin position="253"/>
        <end position="273"/>
    </location>
</feature>
<dbReference type="InterPro" id="IPR053710">
    <property type="entry name" value="Arylamine_NAT_domain_sf"/>
</dbReference>
<dbReference type="PANTHER" id="PTHR11786">
    <property type="entry name" value="N-HYDROXYARYLAMINE O-ACETYLTRANSFERASE"/>
    <property type="match status" value="1"/>
</dbReference>
<reference evidence="4" key="1">
    <citation type="submission" date="2021-06" db="EMBL/GenBank/DDBJ databases">
        <authorList>
            <person name="Arsene-Ploetze F."/>
        </authorList>
    </citation>
    <scope>NUCLEOTIDE SEQUENCE</scope>
    <source>
        <strain evidence="4">SBRY1</strain>
    </source>
</reference>
<dbReference type="SUPFAM" id="SSF54001">
    <property type="entry name" value="Cysteine proteinases"/>
    <property type="match status" value="1"/>
</dbReference>
<comment type="similarity">
    <text evidence="1 2">Belongs to the arylamine N-acetyltransferase family.</text>
</comment>
<evidence type="ECO:0000256" key="3">
    <source>
        <dbReference type="SAM" id="MobiDB-lite"/>
    </source>
</evidence>
<dbReference type="Proteomes" id="UP001153328">
    <property type="component" value="Unassembled WGS sequence"/>
</dbReference>
<gene>
    <name evidence="4" type="ORF">SBRY_40850</name>
</gene>
<evidence type="ECO:0000313" key="5">
    <source>
        <dbReference type="Proteomes" id="UP001153328"/>
    </source>
</evidence>
<dbReference type="InterPro" id="IPR001447">
    <property type="entry name" value="Arylamine_N-AcTrfase"/>
</dbReference>
<dbReference type="Pfam" id="PF00797">
    <property type="entry name" value="Acetyltransf_2"/>
    <property type="match status" value="1"/>
</dbReference>
<dbReference type="PANTHER" id="PTHR11786:SF0">
    <property type="entry name" value="ARYLAMINE N-ACETYLTRANSFERASE 4-RELATED"/>
    <property type="match status" value="1"/>
</dbReference>
<keyword evidence="5" id="KW-1185">Reference proteome</keyword>
<name>A0A9W4MIT3_9ACTN</name>
<dbReference type="Gene3D" id="3.30.2140.20">
    <property type="match status" value="1"/>
</dbReference>
<dbReference type="GO" id="GO:0016407">
    <property type="term" value="F:acetyltransferase activity"/>
    <property type="evidence" value="ECO:0007669"/>
    <property type="project" value="InterPro"/>
</dbReference>
<evidence type="ECO:0000256" key="1">
    <source>
        <dbReference type="ARBA" id="ARBA00006547"/>
    </source>
</evidence>
<dbReference type="RefSeq" id="WP_205047758.1">
    <property type="nucleotide sequence ID" value="NZ_CAJVAX010000018.1"/>
</dbReference>
<dbReference type="InterPro" id="IPR038765">
    <property type="entry name" value="Papain-like_cys_pep_sf"/>
</dbReference>
<sequence length="273" mass="31329">MLDAELRAAYLERIGAARPERADAAALRLLHERHVLSVPFDTLDFHIPREIFYKDLRVVEKIVHERRGGVCGETNTAFHFLLRSLGFASTMHHGRVWFGDRLYAPYNHFLLSVDIDGQKWVVDVGFGKISRYPLLRDTEEPQRNAHGVFQVRKVDARTYDVFRNGKPQYRFYDDEVDLDVDLDQVVWWMRTSPQSPTLQNMICSRPTEDGWVTLKDDVLTVVSGAGRETGQLAGDAEVLAAYEKWFGFTLERRPTPGPHARTDPSRVMAVDQD</sequence>
<organism evidence="4 5">
    <name type="scientific">Actinacidiphila bryophytorum</name>
    <dbReference type="NCBI Taxonomy" id="1436133"/>
    <lineage>
        <taxon>Bacteria</taxon>
        <taxon>Bacillati</taxon>
        <taxon>Actinomycetota</taxon>
        <taxon>Actinomycetes</taxon>
        <taxon>Kitasatosporales</taxon>
        <taxon>Streptomycetaceae</taxon>
        <taxon>Actinacidiphila</taxon>
    </lineage>
</organism>
<feature type="compositionally biased region" description="Basic and acidic residues" evidence="3">
    <location>
        <begin position="253"/>
        <end position="264"/>
    </location>
</feature>
<evidence type="ECO:0000256" key="2">
    <source>
        <dbReference type="RuleBase" id="RU003452"/>
    </source>
</evidence>
<dbReference type="EMBL" id="CAJVAX010000018">
    <property type="protein sequence ID" value="CAG7648119.1"/>
    <property type="molecule type" value="Genomic_DNA"/>
</dbReference>
<evidence type="ECO:0000313" key="4">
    <source>
        <dbReference type="EMBL" id="CAG7648119.1"/>
    </source>
</evidence>
<dbReference type="AlphaFoldDB" id="A0A9W4MIT3"/>
<dbReference type="PRINTS" id="PR01543">
    <property type="entry name" value="ANATRNSFRASE"/>
</dbReference>
<protein>
    <submittedName>
        <fullName evidence="4">N-hydroxyarylamine O-acetyltransferase</fullName>
    </submittedName>
</protein>
<comment type="caution">
    <text evidence="4">The sequence shown here is derived from an EMBL/GenBank/DDBJ whole genome shotgun (WGS) entry which is preliminary data.</text>
</comment>
<accession>A0A9W4MIT3</accession>
<proteinExistence type="inferred from homology"/>